<keyword evidence="20" id="KW-1185">Reference proteome</keyword>
<evidence type="ECO:0000256" key="2">
    <source>
        <dbReference type="ARBA" id="ARBA00001966"/>
    </source>
</evidence>
<evidence type="ECO:0000256" key="15">
    <source>
        <dbReference type="ARBA" id="ARBA00046513"/>
    </source>
</evidence>
<dbReference type="AlphaFoldDB" id="A0AAV1IFN4"/>
<evidence type="ECO:0000256" key="9">
    <source>
        <dbReference type="ARBA" id="ARBA00022617"/>
    </source>
</evidence>
<dbReference type="PANTHER" id="PTHR11493">
    <property type="entry name" value="SULFITE REDUCTASE [NADPH] SUBUNIT BETA-RELATED"/>
    <property type="match status" value="1"/>
</dbReference>
<proteinExistence type="inferred from homology"/>
<dbReference type="PROSITE" id="PS00365">
    <property type="entry name" value="NIR_SIR"/>
    <property type="match status" value="1"/>
</dbReference>
<dbReference type="Gene3D" id="3.30.413.10">
    <property type="entry name" value="Sulfite Reductase Hemoprotein, domain 1"/>
    <property type="match status" value="2"/>
</dbReference>
<dbReference type="PRINTS" id="PR00397">
    <property type="entry name" value="SIROHAEM"/>
</dbReference>
<dbReference type="EC" id="1.8.7.1" evidence="7"/>
<dbReference type="GO" id="GO:0020037">
    <property type="term" value="F:heme binding"/>
    <property type="evidence" value="ECO:0007669"/>
    <property type="project" value="InterPro"/>
</dbReference>
<keyword evidence="13" id="KW-0408">Iron</keyword>
<evidence type="ECO:0000256" key="5">
    <source>
        <dbReference type="ARBA" id="ARBA00004595"/>
    </source>
</evidence>
<dbReference type="SUPFAM" id="SSF56014">
    <property type="entry name" value="Nitrite and sulphite reductase 4Fe-4S domain-like"/>
    <property type="match status" value="2"/>
</dbReference>
<evidence type="ECO:0000313" key="19">
    <source>
        <dbReference type="EMBL" id="CAK0786164.1"/>
    </source>
</evidence>
<evidence type="ECO:0000259" key="18">
    <source>
        <dbReference type="Pfam" id="PF03460"/>
    </source>
</evidence>
<evidence type="ECO:0000256" key="11">
    <source>
        <dbReference type="ARBA" id="ARBA00022784"/>
    </source>
</evidence>
<dbReference type="Pfam" id="PF01077">
    <property type="entry name" value="NIR_SIR"/>
    <property type="match status" value="2"/>
</dbReference>
<evidence type="ECO:0000256" key="6">
    <source>
        <dbReference type="ARBA" id="ARBA00010429"/>
    </source>
</evidence>
<name>A0AAV1IFN4_9CHLO</name>
<dbReference type="GO" id="GO:0000103">
    <property type="term" value="P:sulfate assimilation"/>
    <property type="evidence" value="ECO:0007669"/>
    <property type="project" value="TreeGrafter"/>
</dbReference>
<dbReference type="FunFam" id="3.30.413.10:FF:000014">
    <property type="entry name" value="Sulfite reductase [ferredoxin], chloroplastic"/>
    <property type="match status" value="1"/>
</dbReference>
<feature type="domain" description="Nitrite/sulphite reductase 4Fe-4S" evidence="17">
    <location>
        <begin position="208"/>
        <end position="383"/>
    </location>
</feature>
<evidence type="ECO:0000256" key="13">
    <source>
        <dbReference type="ARBA" id="ARBA00023004"/>
    </source>
</evidence>
<dbReference type="GO" id="GO:0009337">
    <property type="term" value="C:sulfite reductase complex (NADPH)"/>
    <property type="evidence" value="ECO:0007669"/>
    <property type="project" value="TreeGrafter"/>
</dbReference>
<keyword evidence="14" id="KW-0411">Iron-sulfur</keyword>
<feature type="domain" description="Nitrite/Sulfite reductase ferredoxin-like" evidence="18">
    <location>
        <begin position="107"/>
        <end position="164"/>
    </location>
</feature>
<keyword evidence="11" id="KW-0883">Thioether bond</keyword>
<dbReference type="Proteomes" id="UP001314263">
    <property type="component" value="Unassembled WGS sequence"/>
</dbReference>
<keyword evidence="8" id="KW-0004">4Fe-4S</keyword>
<comment type="function">
    <text evidence="4">Essential protein with sulfite reductase activity required in assimilatory sulfate reduction pathway during both primary and secondary metabolism and thus involved in development and growth.</text>
</comment>
<comment type="cofactor">
    <cofactor evidence="1">
        <name>siroheme</name>
        <dbReference type="ChEBI" id="CHEBI:60052"/>
    </cofactor>
</comment>
<dbReference type="GO" id="GO:0042644">
    <property type="term" value="C:chloroplast nucleoid"/>
    <property type="evidence" value="ECO:0007669"/>
    <property type="project" value="UniProtKB-SubCell"/>
</dbReference>
<evidence type="ECO:0000256" key="16">
    <source>
        <dbReference type="ARBA" id="ARBA00049518"/>
    </source>
</evidence>
<dbReference type="GO" id="GO:0046872">
    <property type="term" value="F:metal ion binding"/>
    <property type="evidence" value="ECO:0007669"/>
    <property type="project" value="UniProtKB-KW"/>
</dbReference>
<organism evidence="19 20">
    <name type="scientific">Coccomyxa viridis</name>
    <dbReference type="NCBI Taxonomy" id="1274662"/>
    <lineage>
        <taxon>Eukaryota</taxon>
        <taxon>Viridiplantae</taxon>
        <taxon>Chlorophyta</taxon>
        <taxon>core chlorophytes</taxon>
        <taxon>Trebouxiophyceae</taxon>
        <taxon>Trebouxiophyceae incertae sedis</taxon>
        <taxon>Coccomyxaceae</taxon>
        <taxon>Coccomyxa</taxon>
    </lineage>
</organism>
<keyword evidence="12" id="KW-0560">Oxidoreductase</keyword>
<dbReference type="InterPro" id="IPR006066">
    <property type="entry name" value="NO2/SO3_Rdtase_FeS/sirohaem_BS"/>
</dbReference>
<dbReference type="InterPro" id="IPR011787">
    <property type="entry name" value="SiR_ferredoxin-dep"/>
</dbReference>
<comment type="function">
    <text evidence="3">DNA-binding protein that binds to both double-stranded and single-stranded DNA without significant sequence specificity to reversibly repress the transcriptional activity of chloroplast nucleoids by promoting DNA compaction and possibly regulate DNA replication.</text>
</comment>
<dbReference type="SUPFAM" id="SSF55124">
    <property type="entry name" value="Nitrite/Sulfite reductase N-terminal domain-like"/>
    <property type="match status" value="2"/>
</dbReference>
<comment type="subcellular location">
    <subcellularLocation>
        <location evidence="5">Plastid</location>
        <location evidence="5">Chloroplast stroma</location>
        <location evidence="5">Chloroplast nucleoid</location>
    </subcellularLocation>
</comment>
<comment type="caution">
    <text evidence="19">The sequence shown here is derived from an EMBL/GenBank/DDBJ whole genome shotgun (WGS) entry which is preliminary data.</text>
</comment>
<sequence>MERSTFFGRSAPLCQPSTSCSRPNGHTAADRLVVCVATPTRPPTAKVAKRSKVEILKEQSDFLRHPLMEELVTEEPNINEGALQLMKFHGSYQQDDRDKRGFGKGKAYQFMMRTRQPGGLVSNQLYLTMDDLADQFGNNTLRLTTRQTYQLHAVLKQDLKTVFSSVIKNMGTTLGACGDVNRNVLAPPAPFKDRPEYVHATKLAEDIADLLAPQSGAYYDIWLDGEKYVSSQMESPKVTADRAFNGFGTNFEGSPEPLYGSVFLPRKFKVAVTVPGDNSVDIFTNDVGVVVMTDDAGEVQGYNILVGGGMGRTARQASTFARLADGLGFVAKDDIFHVLKAILAAQRDYGRRDDRKQARLKYLVQEWGIDKFRTVVEQYLGKRIEPLRPLPAWEFKDYLGWMEQGDGRLAYGVFVQNGRLNGELKVALRRVIERYELPVIITANQNIILTEIEPSWKSDILNTLHGAGVRDVVDLDSIDRTSMACPALPTCGLAVTESERSLPDINLRIRALMTKLGFDEGESFVVRMTGCPNGCARPYMAELGFVGDGPNSYQFWLGGSPNQTRLAEVFQDRVKIQDIEKALEPVLYMYKQRRRPGEALGDFTARIGFETLRQYAQDYVAQGAEAKMPKLAVAEDIFASLEAMAAKQGKSMSHLASEALRSSLL</sequence>
<keyword evidence="10" id="KW-0479">Metal-binding</keyword>
<comment type="cofactor">
    <cofactor evidence="2">
        <name>[4Fe-4S] cluster</name>
        <dbReference type="ChEBI" id="CHEBI:49883"/>
    </cofactor>
</comment>
<comment type="subunit">
    <text evidence="15">Monomer. Interacts with ferredoxin.</text>
</comment>
<comment type="catalytic activity">
    <reaction evidence="16">
        <text>hydrogen sulfide + 6 oxidized [2Fe-2S]-[ferredoxin] + 3 H2O = sulfite + 6 reduced [2Fe-2S]-[ferredoxin] + 7 H(+)</text>
        <dbReference type="Rhea" id="RHEA:23132"/>
        <dbReference type="Rhea" id="RHEA-COMP:10000"/>
        <dbReference type="Rhea" id="RHEA-COMP:10001"/>
        <dbReference type="ChEBI" id="CHEBI:15377"/>
        <dbReference type="ChEBI" id="CHEBI:15378"/>
        <dbReference type="ChEBI" id="CHEBI:17359"/>
        <dbReference type="ChEBI" id="CHEBI:29919"/>
        <dbReference type="ChEBI" id="CHEBI:33737"/>
        <dbReference type="ChEBI" id="CHEBI:33738"/>
        <dbReference type="EC" id="1.8.7.1"/>
    </reaction>
</comment>
<dbReference type="Pfam" id="PF03460">
    <property type="entry name" value="NIR_SIR_ferr"/>
    <property type="match status" value="2"/>
</dbReference>
<evidence type="ECO:0000256" key="4">
    <source>
        <dbReference type="ARBA" id="ARBA00003329"/>
    </source>
</evidence>
<dbReference type="NCBIfam" id="NF010029">
    <property type="entry name" value="PRK13504.1"/>
    <property type="match status" value="1"/>
</dbReference>
<dbReference type="InterPro" id="IPR036136">
    <property type="entry name" value="Nit/Sulf_reduc_fer-like_dom_sf"/>
</dbReference>
<keyword evidence="9" id="KW-0349">Heme</keyword>
<evidence type="ECO:0000256" key="3">
    <source>
        <dbReference type="ARBA" id="ARBA00002010"/>
    </source>
</evidence>
<accession>A0AAV1IFN4</accession>
<dbReference type="GO" id="GO:0051539">
    <property type="term" value="F:4 iron, 4 sulfur cluster binding"/>
    <property type="evidence" value="ECO:0007669"/>
    <property type="project" value="UniProtKB-KW"/>
</dbReference>
<evidence type="ECO:0000313" key="20">
    <source>
        <dbReference type="Proteomes" id="UP001314263"/>
    </source>
</evidence>
<dbReference type="FunFam" id="3.30.413.10:FF:000008">
    <property type="entry name" value="Sulfite reductase [ferredoxin], chloroplastic"/>
    <property type="match status" value="1"/>
</dbReference>
<dbReference type="EMBL" id="CAUYUE010000014">
    <property type="protein sequence ID" value="CAK0786164.1"/>
    <property type="molecule type" value="Genomic_DNA"/>
</dbReference>
<dbReference type="PANTHER" id="PTHR11493:SF47">
    <property type="entry name" value="SULFITE REDUCTASE [NADPH] SUBUNIT BETA"/>
    <property type="match status" value="1"/>
</dbReference>
<evidence type="ECO:0000259" key="17">
    <source>
        <dbReference type="Pfam" id="PF01077"/>
    </source>
</evidence>
<evidence type="ECO:0000256" key="14">
    <source>
        <dbReference type="ARBA" id="ARBA00023014"/>
    </source>
</evidence>
<dbReference type="InterPro" id="IPR005117">
    <property type="entry name" value="NiRdtase/SiRdtase_haem-b_fer"/>
</dbReference>
<reference evidence="19 20" key="1">
    <citation type="submission" date="2023-10" db="EMBL/GenBank/DDBJ databases">
        <authorList>
            <person name="Maclean D."/>
            <person name="Macfadyen A."/>
        </authorList>
    </citation>
    <scope>NUCLEOTIDE SEQUENCE [LARGE SCALE GENOMIC DNA]</scope>
</reference>
<dbReference type="GO" id="GO:0016002">
    <property type="term" value="F:sulfite reductase activity"/>
    <property type="evidence" value="ECO:0007669"/>
    <property type="project" value="TreeGrafter"/>
</dbReference>
<comment type="similarity">
    <text evidence="6">Belongs to the nitrite and sulfite reductase 4Fe-4S domain family.</text>
</comment>
<dbReference type="InterPro" id="IPR045169">
    <property type="entry name" value="NO2/SO3_Rdtase_4Fe4S_prot"/>
</dbReference>
<evidence type="ECO:0000256" key="7">
    <source>
        <dbReference type="ARBA" id="ARBA00012353"/>
    </source>
</evidence>
<dbReference type="NCBIfam" id="TIGR02042">
    <property type="entry name" value="sir"/>
    <property type="match status" value="1"/>
</dbReference>
<evidence type="ECO:0000256" key="10">
    <source>
        <dbReference type="ARBA" id="ARBA00022723"/>
    </source>
</evidence>
<dbReference type="InterPro" id="IPR006067">
    <property type="entry name" value="NO2/SO3_Rdtase_4Fe4S_dom"/>
</dbReference>
<feature type="domain" description="Nitrite/Sulfite reductase ferredoxin-like" evidence="18">
    <location>
        <begin position="403"/>
        <end position="465"/>
    </location>
</feature>
<dbReference type="InterPro" id="IPR045854">
    <property type="entry name" value="NO2/SO3_Rdtase_4Fe4S_sf"/>
</dbReference>
<evidence type="ECO:0000256" key="8">
    <source>
        <dbReference type="ARBA" id="ARBA00022485"/>
    </source>
</evidence>
<feature type="domain" description="Nitrite/sulphite reductase 4Fe-4S" evidence="17">
    <location>
        <begin position="524"/>
        <end position="620"/>
    </location>
</feature>
<dbReference type="GO" id="GO:0050311">
    <property type="term" value="F:sulfite reductase (ferredoxin) activity"/>
    <property type="evidence" value="ECO:0007669"/>
    <property type="project" value="UniProtKB-EC"/>
</dbReference>
<evidence type="ECO:0000256" key="1">
    <source>
        <dbReference type="ARBA" id="ARBA00001929"/>
    </source>
</evidence>
<evidence type="ECO:0000256" key="12">
    <source>
        <dbReference type="ARBA" id="ARBA00023002"/>
    </source>
</evidence>
<protein>
    <recommendedName>
        <fullName evidence="7">assimilatory sulfite reductase (ferredoxin)</fullName>
        <ecNumber evidence="7">1.8.7.1</ecNumber>
    </recommendedName>
</protein>
<gene>
    <name evidence="19" type="ORF">CVIRNUC_009377</name>
</gene>